<feature type="domain" description="YchJ-like middle NTF2-like" evidence="1">
    <location>
        <begin position="46"/>
        <end position="140"/>
    </location>
</feature>
<evidence type="ECO:0000313" key="3">
    <source>
        <dbReference type="Proteomes" id="UP000234545"/>
    </source>
</evidence>
<dbReference type="AlphaFoldDB" id="A0A2I1I5D0"/>
<comment type="caution">
    <text evidence="2">The sequence shown here is derived from an EMBL/GenBank/DDBJ whole genome shotgun (WGS) entry which is preliminary data.</text>
</comment>
<dbReference type="Pfam" id="PF17775">
    <property type="entry name" value="YchJ_M-like"/>
    <property type="match status" value="1"/>
</dbReference>
<dbReference type="InterPro" id="IPR032710">
    <property type="entry name" value="NTF2-like_dom_sf"/>
</dbReference>
<sequence>MTLSDLPRKGVASAQGLTPTDPCTCGSSIAFGACCSPILDGEPAPTAEALMRSRYSAFVLRNENHLFRSWHPRTRPAPPYIDPQITWNGLTIVETVTGTENDQDGIVEFIADFTHARGHNRLHERSTFTKRGGRWVYVDGTMM</sequence>
<proteinExistence type="predicted"/>
<dbReference type="InterPro" id="IPR048469">
    <property type="entry name" value="YchJ-like_M"/>
</dbReference>
<name>A0A2I1I5D0_9ACTO</name>
<reference evidence="2 3" key="1">
    <citation type="submission" date="2017-12" db="EMBL/GenBank/DDBJ databases">
        <title>Phylogenetic diversity of female urinary microbiome.</title>
        <authorList>
            <person name="Thomas-White K."/>
            <person name="Wolfe A.J."/>
        </authorList>
    </citation>
    <scope>NUCLEOTIDE SEQUENCE [LARGE SCALE GENOMIC DNA]</scope>
    <source>
        <strain evidence="2 3">UMB0250</strain>
    </source>
</reference>
<organism evidence="2 3">
    <name type="scientific">Schaalia turicensis</name>
    <dbReference type="NCBI Taxonomy" id="131111"/>
    <lineage>
        <taxon>Bacteria</taxon>
        <taxon>Bacillati</taxon>
        <taxon>Actinomycetota</taxon>
        <taxon>Actinomycetes</taxon>
        <taxon>Actinomycetales</taxon>
        <taxon>Actinomycetaceae</taxon>
        <taxon>Schaalia</taxon>
    </lineage>
</organism>
<protein>
    <recommendedName>
        <fullName evidence="1">YchJ-like middle NTF2-like domain-containing protein</fullName>
    </recommendedName>
</protein>
<dbReference type="Proteomes" id="UP000234545">
    <property type="component" value="Unassembled WGS sequence"/>
</dbReference>
<evidence type="ECO:0000313" key="2">
    <source>
        <dbReference type="EMBL" id="PKY66352.1"/>
    </source>
</evidence>
<accession>A0A2I1I5D0</accession>
<dbReference type="RefSeq" id="WP_101628113.1">
    <property type="nucleotide sequence ID" value="NZ_PKKJ01000004.1"/>
</dbReference>
<dbReference type="InterPro" id="IPR004027">
    <property type="entry name" value="SEC_C_motif"/>
</dbReference>
<dbReference type="SUPFAM" id="SSF54427">
    <property type="entry name" value="NTF2-like"/>
    <property type="match status" value="1"/>
</dbReference>
<dbReference type="EMBL" id="PKKJ01000004">
    <property type="protein sequence ID" value="PKY66352.1"/>
    <property type="molecule type" value="Genomic_DNA"/>
</dbReference>
<gene>
    <name evidence="2" type="ORF">CYJ25_05115</name>
</gene>
<dbReference type="OrthoDB" id="21421at2"/>
<dbReference type="Pfam" id="PF02810">
    <property type="entry name" value="SEC-C"/>
    <property type="match status" value="1"/>
</dbReference>
<dbReference type="Gene3D" id="3.10.450.50">
    <property type="match status" value="1"/>
</dbReference>
<evidence type="ECO:0000259" key="1">
    <source>
        <dbReference type="Pfam" id="PF17775"/>
    </source>
</evidence>